<evidence type="ECO:0000313" key="3">
    <source>
        <dbReference type="Proteomes" id="UP000007304"/>
    </source>
</evidence>
<protein>
    <recommendedName>
        <fullName evidence="1">Tse2 ADP-ribosyltransferase toxin domain-containing protein</fullName>
    </recommendedName>
</protein>
<dbReference type="VEuPathDB" id="FungiDB:HMPREF1120_06204"/>
<reference evidence="2" key="1">
    <citation type="submission" date="2011-07" db="EMBL/GenBank/DDBJ databases">
        <title>The Genome Sequence of Exophiala (Wangiella) dermatitidis NIH/UT8656.</title>
        <authorList>
            <consortium name="The Broad Institute Genome Sequencing Platform"/>
            <person name="Cuomo C."/>
            <person name="Wang Z."/>
            <person name="Hunicke-Smith S."/>
            <person name="Szanislo P.J."/>
            <person name="Earl A."/>
            <person name="Young S.K."/>
            <person name="Zeng Q."/>
            <person name="Gargeya S."/>
            <person name="Fitzgerald M."/>
            <person name="Haas B."/>
            <person name="Abouelleil A."/>
            <person name="Alvarado L."/>
            <person name="Arachchi H.M."/>
            <person name="Berlin A."/>
            <person name="Brown A."/>
            <person name="Chapman S.B."/>
            <person name="Chen Z."/>
            <person name="Dunbar C."/>
            <person name="Freedman E."/>
            <person name="Gearin G."/>
            <person name="Gellesch M."/>
            <person name="Goldberg J."/>
            <person name="Griggs A."/>
            <person name="Gujja S."/>
            <person name="Heiman D."/>
            <person name="Howarth C."/>
            <person name="Larson L."/>
            <person name="Lui A."/>
            <person name="MacDonald P.J.P."/>
            <person name="Montmayeur A."/>
            <person name="Murphy C."/>
            <person name="Neiman D."/>
            <person name="Pearson M."/>
            <person name="Priest M."/>
            <person name="Roberts A."/>
            <person name="Saif S."/>
            <person name="Shea T."/>
            <person name="Shenoy N."/>
            <person name="Sisk P."/>
            <person name="Stolte C."/>
            <person name="Sykes S."/>
            <person name="Wortman J."/>
            <person name="Nusbaum C."/>
            <person name="Birren B."/>
        </authorList>
    </citation>
    <scope>NUCLEOTIDE SEQUENCE</scope>
    <source>
        <strain evidence="2">NIH/UT8656</strain>
    </source>
</reference>
<dbReference type="OrthoDB" id="10266325at2759"/>
<dbReference type="eggNOG" id="ENOG502SW34">
    <property type="taxonomic scope" value="Eukaryota"/>
</dbReference>
<gene>
    <name evidence="2" type="ORF">HMPREF1120_06204</name>
</gene>
<keyword evidence="3" id="KW-1185">Reference proteome</keyword>
<accession>H6C3H8</accession>
<dbReference type="EMBL" id="JH226134">
    <property type="protein sequence ID" value="EHY58192.1"/>
    <property type="molecule type" value="Genomic_DNA"/>
</dbReference>
<dbReference type="GeneID" id="20310843"/>
<proteinExistence type="predicted"/>
<feature type="domain" description="Tse2 ADP-ribosyltransferase toxin" evidence="1">
    <location>
        <begin position="71"/>
        <end position="207"/>
    </location>
</feature>
<dbReference type="AlphaFoldDB" id="H6C3H8"/>
<evidence type="ECO:0000313" key="2">
    <source>
        <dbReference type="EMBL" id="EHY58192.1"/>
    </source>
</evidence>
<organism evidence="2 3">
    <name type="scientific">Exophiala dermatitidis (strain ATCC 34100 / CBS 525.76 / NIH/UT8656)</name>
    <name type="common">Black yeast</name>
    <name type="synonym">Wangiella dermatitidis</name>
    <dbReference type="NCBI Taxonomy" id="858893"/>
    <lineage>
        <taxon>Eukaryota</taxon>
        <taxon>Fungi</taxon>
        <taxon>Dikarya</taxon>
        <taxon>Ascomycota</taxon>
        <taxon>Pezizomycotina</taxon>
        <taxon>Eurotiomycetes</taxon>
        <taxon>Chaetothyriomycetidae</taxon>
        <taxon>Chaetothyriales</taxon>
        <taxon>Herpotrichiellaceae</taxon>
        <taxon>Exophiala</taxon>
    </lineage>
</organism>
<dbReference type="HOGENOM" id="CLU_108095_0_0_1"/>
<dbReference type="InParanoid" id="H6C3H8"/>
<dbReference type="OMA" id="FPATMYR"/>
<sequence>MASCAVSQVMSPCPFSKPQGLKDPCCLSFLVQRESLKMFITRLLSFRPRRGHPRNLKRNFASISILTRVPATIYRLQQGPRSNLVVPHPEGEGIPIDEVEVDRDGLVKTGLSLKEPLFNGAIFMPNTHLMQELTRDAFDAYLEQDESCKPILVRLAKGTMVPESLQLLQQDSQFALQPIPTRTLAELNEYLDEFYSAYATIIDAGDWYQKNAFADATPDEEPHIWTEL</sequence>
<dbReference type="RefSeq" id="XP_009158653.1">
    <property type="nucleotide sequence ID" value="XM_009160405.1"/>
</dbReference>
<dbReference type="Pfam" id="PF18648">
    <property type="entry name" value="ADPRTs_Tse2"/>
    <property type="match status" value="1"/>
</dbReference>
<dbReference type="InterPro" id="IPR041018">
    <property type="entry name" value="ADPRTs_Tse2"/>
</dbReference>
<dbReference type="Proteomes" id="UP000007304">
    <property type="component" value="Unassembled WGS sequence"/>
</dbReference>
<name>H6C3H8_EXODN</name>
<evidence type="ECO:0000259" key="1">
    <source>
        <dbReference type="Pfam" id="PF18648"/>
    </source>
</evidence>